<accession>A0ABQ6A8I3</accession>
<dbReference type="InterPro" id="IPR002925">
    <property type="entry name" value="Dienelactn_hydro"/>
</dbReference>
<feature type="domain" description="Dienelactone hydrolase" evidence="1">
    <location>
        <begin position="23"/>
        <end position="216"/>
    </location>
</feature>
<dbReference type="InterPro" id="IPR029058">
    <property type="entry name" value="AB_hydrolase_fold"/>
</dbReference>
<dbReference type="PANTHER" id="PTHR46623:SF6">
    <property type="entry name" value="ALPHA_BETA-HYDROLASES SUPERFAMILY PROTEIN"/>
    <property type="match status" value="1"/>
</dbReference>
<name>A0ABQ6A8I3_9PROT</name>
<dbReference type="Proteomes" id="UP001156641">
    <property type="component" value="Unassembled WGS sequence"/>
</dbReference>
<protein>
    <submittedName>
        <fullName evidence="2">Carboxymethylenebutenolidase</fullName>
    </submittedName>
</protein>
<dbReference type="Pfam" id="PF01738">
    <property type="entry name" value="DLH"/>
    <property type="match status" value="1"/>
</dbReference>
<dbReference type="PANTHER" id="PTHR46623">
    <property type="entry name" value="CARBOXYMETHYLENEBUTENOLIDASE-RELATED"/>
    <property type="match status" value="1"/>
</dbReference>
<evidence type="ECO:0000259" key="1">
    <source>
        <dbReference type="Pfam" id="PF01738"/>
    </source>
</evidence>
<dbReference type="InterPro" id="IPR051049">
    <property type="entry name" value="Dienelactone_hydrolase-like"/>
</dbReference>
<organism evidence="2 3">
    <name type="scientific">Acidocella aquatica</name>
    <dbReference type="NCBI Taxonomy" id="1922313"/>
    <lineage>
        <taxon>Bacteria</taxon>
        <taxon>Pseudomonadati</taxon>
        <taxon>Pseudomonadota</taxon>
        <taxon>Alphaproteobacteria</taxon>
        <taxon>Acetobacterales</taxon>
        <taxon>Acidocellaceae</taxon>
        <taxon>Acidocella</taxon>
    </lineage>
</organism>
<dbReference type="SUPFAM" id="SSF53474">
    <property type="entry name" value="alpha/beta-Hydrolases"/>
    <property type="match status" value="1"/>
</dbReference>
<sequence>MLKLTAADGHEFALFEAGNVNAPRGLIVLQEIFGVNAHMRSVSERLAGYGYRVLSPALFDRVERGVELGYEPEDMKKGVELRGKIPEAAVLADILATAAAFGGKPVGVIGYCWGGSLAWMGATKSHAFKAAIGWYGSGIAAQRELKPNCPVQLHFGAEDKGIPLSDVDAIRTARPEVEVFVYPGAQHGFGCEARPSYTQKDCELAELRSLAFFAEHLR</sequence>
<keyword evidence="3" id="KW-1185">Reference proteome</keyword>
<proteinExistence type="predicted"/>
<dbReference type="Gene3D" id="3.40.50.1820">
    <property type="entry name" value="alpha/beta hydrolase"/>
    <property type="match status" value="1"/>
</dbReference>
<comment type="caution">
    <text evidence="2">The sequence shown here is derived from an EMBL/GenBank/DDBJ whole genome shotgun (WGS) entry which is preliminary data.</text>
</comment>
<evidence type="ECO:0000313" key="3">
    <source>
        <dbReference type="Proteomes" id="UP001156641"/>
    </source>
</evidence>
<reference evidence="3" key="1">
    <citation type="journal article" date="2019" name="Int. J. Syst. Evol. Microbiol.">
        <title>The Global Catalogue of Microorganisms (GCM) 10K type strain sequencing project: providing services to taxonomists for standard genome sequencing and annotation.</title>
        <authorList>
            <consortium name="The Broad Institute Genomics Platform"/>
            <consortium name="The Broad Institute Genome Sequencing Center for Infectious Disease"/>
            <person name="Wu L."/>
            <person name="Ma J."/>
        </authorList>
    </citation>
    <scope>NUCLEOTIDE SEQUENCE [LARGE SCALE GENOMIC DNA]</scope>
    <source>
        <strain evidence="3">NBRC 112502</strain>
    </source>
</reference>
<gene>
    <name evidence="2" type="ORF">GCM10010909_34810</name>
</gene>
<dbReference type="EMBL" id="BSOS01000094">
    <property type="protein sequence ID" value="GLR68799.1"/>
    <property type="molecule type" value="Genomic_DNA"/>
</dbReference>
<dbReference type="RefSeq" id="WP_284259656.1">
    <property type="nucleotide sequence ID" value="NZ_BSOS01000094.1"/>
</dbReference>
<evidence type="ECO:0000313" key="2">
    <source>
        <dbReference type="EMBL" id="GLR68799.1"/>
    </source>
</evidence>